<feature type="domain" description="HTH lacI-type" evidence="4">
    <location>
        <begin position="3"/>
        <end position="57"/>
    </location>
</feature>
<dbReference type="Gene3D" id="3.40.50.2300">
    <property type="match status" value="2"/>
</dbReference>
<evidence type="ECO:0000259" key="4">
    <source>
        <dbReference type="PROSITE" id="PS50932"/>
    </source>
</evidence>
<dbReference type="GO" id="GO:0003700">
    <property type="term" value="F:DNA-binding transcription factor activity"/>
    <property type="evidence" value="ECO:0007669"/>
    <property type="project" value="TreeGrafter"/>
</dbReference>
<keyword evidence="2" id="KW-0238">DNA-binding</keyword>
<organism evidence="5 6">
    <name type="scientific">[Bacillus] enclensis</name>
    <dbReference type="NCBI Taxonomy" id="1402860"/>
    <lineage>
        <taxon>Bacteria</taxon>
        <taxon>Bacillati</taxon>
        <taxon>Bacillota</taxon>
        <taxon>Bacilli</taxon>
        <taxon>Bacillales</taxon>
        <taxon>Bacillaceae</taxon>
        <taxon>Rossellomorea</taxon>
    </lineage>
</organism>
<dbReference type="SUPFAM" id="SSF47413">
    <property type="entry name" value="lambda repressor-like DNA-binding domains"/>
    <property type="match status" value="1"/>
</dbReference>
<name>A0A0V8HHY5_9BACI</name>
<dbReference type="CDD" id="cd01392">
    <property type="entry name" value="HTH_LacI"/>
    <property type="match status" value="1"/>
</dbReference>
<reference evidence="6" key="1">
    <citation type="submission" date="2016-08" db="EMBL/GenBank/DDBJ databases">
        <authorList>
            <person name="Varghese N."/>
            <person name="Submissions Spin"/>
        </authorList>
    </citation>
    <scope>NUCLEOTIDE SEQUENCE [LARGE SCALE GENOMIC DNA]</scope>
    <source>
        <strain evidence="6">SGD-1123</strain>
    </source>
</reference>
<evidence type="ECO:0000256" key="2">
    <source>
        <dbReference type="ARBA" id="ARBA00023125"/>
    </source>
</evidence>
<protein>
    <submittedName>
        <fullName evidence="5">Transcriptional regulator, LacI family</fullName>
    </submittedName>
</protein>
<dbReference type="InterPro" id="IPR010982">
    <property type="entry name" value="Lambda_DNA-bd_dom_sf"/>
</dbReference>
<dbReference type="EMBL" id="FMAU01000002">
    <property type="protein sequence ID" value="SCC00728.1"/>
    <property type="molecule type" value="Genomic_DNA"/>
</dbReference>
<evidence type="ECO:0000313" key="5">
    <source>
        <dbReference type="EMBL" id="SCC00728.1"/>
    </source>
</evidence>
<dbReference type="PANTHER" id="PTHR30146:SF109">
    <property type="entry name" value="HTH-TYPE TRANSCRIPTIONAL REGULATOR GALS"/>
    <property type="match status" value="1"/>
</dbReference>
<dbReference type="OrthoDB" id="9788209at2"/>
<keyword evidence="1" id="KW-0805">Transcription regulation</keyword>
<keyword evidence="3" id="KW-0804">Transcription</keyword>
<dbReference type="Proteomes" id="UP000181997">
    <property type="component" value="Unassembled WGS sequence"/>
</dbReference>
<evidence type="ECO:0000313" key="6">
    <source>
        <dbReference type="Proteomes" id="UP000181997"/>
    </source>
</evidence>
<dbReference type="SMART" id="SM00354">
    <property type="entry name" value="HTH_LACI"/>
    <property type="match status" value="1"/>
</dbReference>
<keyword evidence="6" id="KW-1185">Reference proteome</keyword>
<sequence>MAVTIKDVAKLANVAPSTVSRVIANNPRISEKTKQKVREAMDQLGYHPNFIARSLANQSTRVLGLVLPGSASTFSQNPFFPTVLRGLSEGAHEKQYALQMTTGQSEEEIYEGVVQMVQGGRVDGIILLYSKVEDKVMNYLKARNFPFVVVGKPYKYSEEITHVDNDNYRAAKEVTNYLLGLGHECIGFIGGNLNLVVTVERLLGYEKALRDAGLGLKDEYIIHEEFLREGGREAINELMQLAHPPTALVVADDLMALGVLNTLDEMDISVPGDISIISFNNVLLAEMSRPPLTSVDINIFNLGNEAAKSLIQKLENPNDPIKRIIIPHEIVKRASCSKREVDHREETEA</sequence>
<accession>A0A0V8HHY5</accession>
<dbReference type="Pfam" id="PF13377">
    <property type="entry name" value="Peripla_BP_3"/>
    <property type="match status" value="1"/>
</dbReference>
<dbReference type="InterPro" id="IPR028082">
    <property type="entry name" value="Peripla_BP_I"/>
</dbReference>
<gene>
    <name evidence="5" type="ORF">GA0061094_1804</name>
</gene>
<evidence type="ECO:0000256" key="3">
    <source>
        <dbReference type="ARBA" id="ARBA00023163"/>
    </source>
</evidence>
<dbReference type="PROSITE" id="PS50932">
    <property type="entry name" value="HTH_LACI_2"/>
    <property type="match status" value="1"/>
</dbReference>
<dbReference type="CDD" id="cd06294">
    <property type="entry name" value="PBP1_MalR-like"/>
    <property type="match status" value="1"/>
</dbReference>
<proteinExistence type="predicted"/>
<dbReference type="SUPFAM" id="SSF53822">
    <property type="entry name" value="Periplasmic binding protein-like I"/>
    <property type="match status" value="1"/>
</dbReference>
<dbReference type="RefSeq" id="WP_032089193.1">
    <property type="nucleotide sequence ID" value="NZ_FMAU01000002.1"/>
</dbReference>
<dbReference type="AlphaFoldDB" id="A0A0V8HHY5"/>
<evidence type="ECO:0000256" key="1">
    <source>
        <dbReference type="ARBA" id="ARBA00023015"/>
    </source>
</evidence>
<dbReference type="Pfam" id="PF00356">
    <property type="entry name" value="LacI"/>
    <property type="match status" value="1"/>
</dbReference>
<dbReference type="GO" id="GO:0000976">
    <property type="term" value="F:transcription cis-regulatory region binding"/>
    <property type="evidence" value="ECO:0007669"/>
    <property type="project" value="TreeGrafter"/>
</dbReference>
<dbReference type="InterPro" id="IPR000843">
    <property type="entry name" value="HTH_LacI"/>
</dbReference>
<dbReference type="PANTHER" id="PTHR30146">
    <property type="entry name" value="LACI-RELATED TRANSCRIPTIONAL REPRESSOR"/>
    <property type="match status" value="1"/>
</dbReference>
<dbReference type="Gene3D" id="1.10.260.40">
    <property type="entry name" value="lambda repressor-like DNA-binding domains"/>
    <property type="match status" value="1"/>
</dbReference>
<dbReference type="InterPro" id="IPR046335">
    <property type="entry name" value="LacI/GalR-like_sensor"/>
</dbReference>